<dbReference type="Proteomes" id="UP000024635">
    <property type="component" value="Unassembled WGS sequence"/>
</dbReference>
<keyword evidence="3" id="KW-1185">Reference proteome</keyword>
<evidence type="ECO:0000313" key="3">
    <source>
        <dbReference type="Proteomes" id="UP000024635"/>
    </source>
</evidence>
<comment type="caution">
    <text evidence="2">The sequence shown here is derived from an EMBL/GenBank/DDBJ whole genome shotgun (WGS) entry which is preliminary data.</text>
</comment>
<dbReference type="AlphaFoldDB" id="A0A016WD43"/>
<evidence type="ECO:0000313" key="2">
    <source>
        <dbReference type="EMBL" id="EYC37212.1"/>
    </source>
</evidence>
<accession>A0A016WD43</accession>
<feature type="region of interest" description="Disordered" evidence="1">
    <location>
        <begin position="1"/>
        <end position="25"/>
    </location>
</feature>
<evidence type="ECO:0000256" key="1">
    <source>
        <dbReference type="SAM" id="MobiDB-lite"/>
    </source>
</evidence>
<feature type="compositionally biased region" description="Polar residues" evidence="1">
    <location>
        <begin position="12"/>
        <end position="25"/>
    </location>
</feature>
<protein>
    <submittedName>
        <fullName evidence="2">Uncharacterized protein</fullName>
    </submittedName>
</protein>
<sequence length="204" mass="22622">MSDCEKSENEPLITTQPGTCSTQESKTVETGQFERGGDGGIEVLNTLNGLVVKQLAPPVTHILKNTLLLQRVQMIEVITGIDVNNKYDIYAPTGELNANAYDAATFAELLATLLSKQNDQNLENQNFRGYCLYLLGFRTVNNTTSAYEVSSPTFHFATARTQPLISSLQLFHAYEKSRFLMRFCAGSRRPFEMHIIDAAGQVSC</sequence>
<organism evidence="2 3">
    <name type="scientific">Ancylostoma ceylanicum</name>
    <dbReference type="NCBI Taxonomy" id="53326"/>
    <lineage>
        <taxon>Eukaryota</taxon>
        <taxon>Metazoa</taxon>
        <taxon>Ecdysozoa</taxon>
        <taxon>Nematoda</taxon>
        <taxon>Chromadorea</taxon>
        <taxon>Rhabditida</taxon>
        <taxon>Rhabditina</taxon>
        <taxon>Rhabditomorpha</taxon>
        <taxon>Strongyloidea</taxon>
        <taxon>Ancylostomatidae</taxon>
        <taxon>Ancylostomatinae</taxon>
        <taxon>Ancylostoma</taxon>
    </lineage>
</organism>
<proteinExistence type="predicted"/>
<reference evidence="3" key="1">
    <citation type="journal article" date="2015" name="Nat. Genet.">
        <title>The genome and transcriptome of the zoonotic hookworm Ancylostoma ceylanicum identify infection-specific gene families.</title>
        <authorList>
            <person name="Schwarz E.M."/>
            <person name="Hu Y."/>
            <person name="Antoshechkin I."/>
            <person name="Miller M.M."/>
            <person name="Sternberg P.W."/>
            <person name="Aroian R.V."/>
        </authorList>
    </citation>
    <scope>NUCLEOTIDE SEQUENCE</scope>
    <source>
        <strain evidence="3">HY135</strain>
    </source>
</reference>
<name>A0A016WD43_9BILA</name>
<dbReference type="EMBL" id="JARK01000415">
    <property type="protein sequence ID" value="EYC37212.1"/>
    <property type="molecule type" value="Genomic_DNA"/>
</dbReference>
<gene>
    <name evidence="2" type="primary">Acey_s0815.g2499</name>
    <name evidence="2" type="ORF">Y032_0815g2499</name>
</gene>